<name>A0ABZ0TVR9_9SPHI</name>
<evidence type="ECO:0000313" key="1">
    <source>
        <dbReference type="EMBL" id="WPU96233.1"/>
    </source>
</evidence>
<organism evidence="1 2">
    <name type="scientific">Mucilaginibacter sabulilitoris</name>
    <dbReference type="NCBI Taxonomy" id="1173583"/>
    <lineage>
        <taxon>Bacteria</taxon>
        <taxon>Pseudomonadati</taxon>
        <taxon>Bacteroidota</taxon>
        <taxon>Sphingobacteriia</taxon>
        <taxon>Sphingobacteriales</taxon>
        <taxon>Sphingobacteriaceae</taxon>
        <taxon>Mucilaginibacter</taxon>
    </lineage>
</organism>
<reference evidence="1 2" key="1">
    <citation type="submission" date="2023-11" db="EMBL/GenBank/DDBJ databases">
        <title>Analysis of the Genomes of Mucilaginibacter gossypii cycad 4 and M. sabulilitoris SNA2: microbes with the potential for plant growth promotion.</title>
        <authorList>
            <person name="Hirsch A.M."/>
            <person name="Humm E."/>
            <person name="Rubbi M."/>
            <person name="Del Vecchio G."/>
            <person name="Ha S.M."/>
            <person name="Pellegrini M."/>
            <person name="Gunsalus R.P."/>
        </authorList>
    </citation>
    <scope>NUCLEOTIDE SEQUENCE [LARGE SCALE GENOMIC DNA]</scope>
    <source>
        <strain evidence="1 2">SNA2</strain>
    </source>
</reference>
<sequence>MRYSETLRRSFIKKALLFIPALAFFKHQANAEKIGNFENLDDFSSDSLTEKLNDIDALTSECYSRLQDNSILFKNVADTKNKIADLQKSLDICNSETGGPDDIKSILDNLKAIKELVSIHS</sequence>
<gene>
    <name evidence="1" type="ORF">SNE25_11960</name>
</gene>
<evidence type="ECO:0000313" key="2">
    <source>
        <dbReference type="Proteomes" id="UP001324380"/>
    </source>
</evidence>
<dbReference type="RefSeq" id="WP_321565334.1">
    <property type="nucleotide sequence ID" value="NZ_CP139558.1"/>
</dbReference>
<keyword evidence="2" id="KW-1185">Reference proteome</keyword>
<dbReference type="EMBL" id="CP139558">
    <property type="protein sequence ID" value="WPU96233.1"/>
    <property type="molecule type" value="Genomic_DNA"/>
</dbReference>
<proteinExistence type="predicted"/>
<protein>
    <submittedName>
        <fullName evidence="1">Uncharacterized protein</fullName>
    </submittedName>
</protein>
<dbReference type="Proteomes" id="UP001324380">
    <property type="component" value="Chromosome"/>
</dbReference>
<accession>A0ABZ0TVR9</accession>